<reference evidence="16" key="1">
    <citation type="submission" date="2017-05" db="EMBL/GenBank/DDBJ databases">
        <authorList>
            <person name="Ray J."/>
            <person name="Price M."/>
            <person name="Deutschbauer A."/>
        </authorList>
    </citation>
    <scope>NUCLEOTIDE SEQUENCE [LARGE SCALE GENOMIC DNA]</scope>
    <source>
        <strain evidence="16">DSM 19842</strain>
    </source>
</reference>
<dbReference type="KEGG" id="pact:CA264_13445"/>
<dbReference type="SUPFAM" id="SSF49464">
    <property type="entry name" value="Carboxypeptidase regulatory domain-like"/>
    <property type="match status" value="1"/>
</dbReference>
<evidence type="ECO:0000256" key="5">
    <source>
        <dbReference type="ARBA" id="ARBA00022729"/>
    </source>
</evidence>
<dbReference type="Pfam" id="PF00593">
    <property type="entry name" value="TonB_dep_Rec_b-barrel"/>
    <property type="match status" value="1"/>
</dbReference>
<dbReference type="Proteomes" id="UP000266292">
    <property type="component" value="Chromosome"/>
</dbReference>
<evidence type="ECO:0000256" key="1">
    <source>
        <dbReference type="ARBA" id="ARBA00004571"/>
    </source>
</evidence>
<evidence type="ECO:0000259" key="13">
    <source>
        <dbReference type="Pfam" id="PF00593"/>
    </source>
</evidence>
<dbReference type="GO" id="GO:0044718">
    <property type="term" value="P:siderophore transmembrane transport"/>
    <property type="evidence" value="ECO:0007669"/>
    <property type="project" value="TreeGrafter"/>
</dbReference>
<sequence>MKYNLLSLVFLVLLTSLTPRDLFAQGTVTGKVVDATTKEPLPGATVILKGTEKAAPTTLDGTFTLQVDDANASAVLVNYVGYMQKEVSIAGLNGKKNLGTILLEPNVTSINEVLITANSYAIDRETPVAISTITSEIITEKASNQEFPELLKSTPGVYATKQGGGFGDSRINLRGFKNANIAVMINGVPVNDMENGSVYWSNWAGLTDVTKSMQVQRGLGASKVAVPSIGGTINIITKTTDATKGGSVFYGIGNDGYNKVAFTYSTGLTEDGWAFAASGSKTEGNGWADGLQFEAYNYFFNVSKLINKNHTISLTGFGAPQWHGQRQTRKSIQEFRDAPQGIKWNPDWGVLNGEKVSVEDNFYHKPQFSLNHYWTIDENSFLSTALYASVGTGGGGAFTGVLPRTGNAYSPYDLDAAVEANTNSADGHALTYLRASRNDHNWYGALSTYQKSLNEKINLLAGLDLRYYKGKHFTEVTDLLGAEYVLDQSNVNNPNNRATVGDKINYYNDGVVLWEGGFLQGEYSSGPLSAFVSLAASNTSYKRIDHFLYEEGNQETDFQHFFGYQAKGGANYNLNENHNVFANLGYFEKAPFFNAVFLNNQNVVNPDAQNEKILSYELGYGYRTSKLNANINLYRTNWRDRSFTQRFPGQESGSFFFANILGVDALHQGVEVDFSYMPTDKLTIRGMASFGDWEWNSNLDEVTVTDETQTISKTIGPLYMEGLKVGDAAQTTAALGVDYKVFKELKVGVDYNYYGDFYSEFDPTTLDKPGLTPWKVPNYSLLDLNAVFKIKIAGLDASLYANVNNVLNTEYISDAQAVFETVNAGTDNERTVSNAANSTVFYGIGRTWTTGLKINF</sequence>
<evidence type="ECO:0000256" key="8">
    <source>
        <dbReference type="ARBA" id="ARBA00023170"/>
    </source>
</evidence>
<dbReference type="InterPro" id="IPR039426">
    <property type="entry name" value="TonB-dep_rcpt-like"/>
</dbReference>
<dbReference type="PANTHER" id="PTHR30069:SF29">
    <property type="entry name" value="HEMOGLOBIN AND HEMOGLOBIN-HAPTOGLOBIN-BINDING PROTEIN 1-RELATED"/>
    <property type="match status" value="1"/>
</dbReference>
<keyword evidence="5 12" id="KW-0732">Signal</keyword>
<keyword evidence="6 11" id="KW-0798">TonB box</keyword>
<dbReference type="InterPro" id="IPR000531">
    <property type="entry name" value="Beta-barrel_TonB"/>
</dbReference>
<gene>
    <name evidence="15" type="ORF">CA264_13445</name>
</gene>
<organism evidence="15 16">
    <name type="scientific">Pontibacter actiniarum</name>
    <dbReference type="NCBI Taxonomy" id="323450"/>
    <lineage>
        <taxon>Bacteria</taxon>
        <taxon>Pseudomonadati</taxon>
        <taxon>Bacteroidota</taxon>
        <taxon>Cytophagia</taxon>
        <taxon>Cytophagales</taxon>
        <taxon>Hymenobacteraceae</taxon>
        <taxon>Pontibacter</taxon>
    </lineage>
</organism>
<keyword evidence="7 10" id="KW-0472">Membrane</keyword>
<dbReference type="Gene3D" id="2.170.130.10">
    <property type="entry name" value="TonB-dependent receptor, plug domain"/>
    <property type="match status" value="1"/>
</dbReference>
<evidence type="ECO:0000256" key="4">
    <source>
        <dbReference type="ARBA" id="ARBA00022692"/>
    </source>
</evidence>
<feature type="domain" description="TonB-dependent receptor plug" evidence="14">
    <location>
        <begin position="124"/>
        <end position="231"/>
    </location>
</feature>
<dbReference type="Gene3D" id="2.60.40.1120">
    <property type="entry name" value="Carboxypeptidase-like, regulatory domain"/>
    <property type="match status" value="1"/>
</dbReference>
<dbReference type="Pfam" id="PF07715">
    <property type="entry name" value="Plug"/>
    <property type="match status" value="1"/>
</dbReference>
<dbReference type="InterPro" id="IPR012910">
    <property type="entry name" value="Plug_dom"/>
</dbReference>
<dbReference type="Gene3D" id="2.40.170.20">
    <property type="entry name" value="TonB-dependent receptor, beta-barrel domain"/>
    <property type="match status" value="1"/>
</dbReference>
<dbReference type="InterPro" id="IPR010917">
    <property type="entry name" value="TonB_rcpt_CS"/>
</dbReference>
<evidence type="ECO:0000256" key="2">
    <source>
        <dbReference type="ARBA" id="ARBA00022448"/>
    </source>
</evidence>
<evidence type="ECO:0000256" key="7">
    <source>
        <dbReference type="ARBA" id="ARBA00023136"/>
    </source>
</evidence>
<keyword evidence="2 10" id="KW-0813">Transport</keyword>
<evidence type="ECO:0000256" key="3">
    <source>
        <dbReference type="ARBA" id="ARBA00022452"/>
    </source>
</evidence>
<feature type="domain" description="TonB-dependent receptor-like beta-barrel" evidence="13">
    <location>
        <begin position="349"/>
        <end position="806"/>
    </location>
</feature>
<evidence type="ECO:0000256" key="11">
    <source>
        <dbReference type="RuleBase" id="RU003357"/>
    </source>
</evidence>
<dbReference type="PROSITE" id="PS01156">
    <property type="entry name" value="TONB_DEPENDENT_REC_2"/>
    <property type="match status" value="1"/>
</dbReference>
<feature type="chain" id="PRO_5010998202" evidence="12">
    <location>
        <begin position="25"/>
        <end position="856"/>
    </location>
</feature>
<keyword evidence="8 15" id="KW-0675">Receptor</keyword>
<comment type="subcellular location">
    <subcellularLocation>
        <location evidence="1 10">Cell outer membrane</location>
        <topology evidence="1 10">Multi-pass membrane protein</topology>
    </subcellularLocation>
</comment>
<keyword evidence="3 10" id="KW-1134">Transmembrane beta strand</keyword>
<evidence type="ECO:0000256" key="12">
    <source>
        <dbReference type="SAM" id="SignalP"/>
    </source>
</evidence>
<dbReference type="InterPro" id="IPR008969">
    <property type="entry name" value="CarboxyPept-like_regulatory"/>
</dbReference>
<evidence type="ECO:0000256" key="6">
    <source>
        <dbReference type="ARBA" id="ARBA00023077"/>
    </source>
</evidence>
<dbReference type="STRING" id="709015.GCA_000472485_02728"/>
<keyword evidence="9 10" id="KW-0998">Cell outer membrane</keyword>
<accession>A0A1X9YU20</accession>
<protein>
    <submittedName>
        <fullName evidence="15">TonB-dependent receptor</fullName>
    </submittedName>
</protein>
<dbReference type="InterPro" id="IPR036942">
    <property type="entry name" value="Beta-barrel_TonB_sf"/>
</dbReference>
<dbReference type="RefSeq" id="WP_025607891.1">
    <property type="nucleotide sequence ID" value="NZ_CP021235.1"/>
</dbReference>
<evidence type="ECO:0000313" key="16">
    <source>
        <dbReference type="Proteomes" id="UP000266292"/>
    </source>
</evidence>
<dbReference type="GO" id="GO:0015344">
    <property type="term" value="F:siderophore uptake transmembrane transporter activity"/>
    <property type="evidence" value="ECO:0007669"/>
    <property type="project" value="TreeGrafter"/>
</dbReference>
<dbReference type="PANTHER" id="PTHR30069">
    <property type="entry name" value="TONB-DEPENDENT OUTER MEMBRANE RECEPTOR"/>
    <property type="match status" value="1"/>
</dbReference>
<name>A0A1X9YU20_9BACT</name>
<dbReference type="AlphaFoldDB" id="A0A1X9YU20"/>
<evidence type="ECO:0000313" key="15">
    <source>
        <dbReference type="EMBL" id="ARS36358.1"/>
    </source>
</evidence>
<evidence type="ECO:0000256" key="10">
    <source>
        <dbReference type="PROSITE-ProRule" id="PRU01360"/>
    </source>
</evidence>
<evidence type="ECO:0000259" key="14">
    <source>
        <dbReference type="Pfam" id="PF07715"/>
    </source>
</evidence>
<feature type="signal peptide" evidence="12">
    <location>
        <begin position="1"/>
        <end position="24"/>
    </location>
</feature>
<evidence type="ECO:0000256" key="9">
    <source>
        <dbReference type="ARBA" id="ARBA00023237"/>
    </source>
</evidence>
<dbReference type="GO" id="GO:0009279">
    <property type="term" value="C:cell outer membrane"/>
    <property type="evidence" value="ECO:0007669"/>
    <property type="project" value="UniProtKB-SubCell"/>
</dbReference>
<keyword evidence="16" id="KW-1185">Reference proteome</keyword>
<proteinExistence type="inferred from homology"/>
<dbReference type="EMBL" id="CP021235">
    <property type="protein sequence ID" value="ARS36358.1"/>
    <property type="molecule type" value="Genomic_DNA"/>
</dbReference>
<dbReference type="OrthoDB" id="1453181at2"/>
<comment type="similarity">
    <text evidence="10 11">Belongs to the TonB-dependent receptor family.</text>
</comment>
<dbReference type="PROSITE" id="PS52016">
    <property type="entry name" value="TONB_DEPENDENT_REC_3"/>
    <property type="match status" value="1"/>
</dbReference>
<dbReference type="SUPFAM" id="SSF56935">
    <property type="entry name" value="Porins"/>
    <property type="match status" value="1"/>
</dbReference>
<dbReference type="InterPro" id="IPR037066">
    <property type="entry name" value="Plug_dom_sf"/>
</dbReference>
<keyword evidence="4 10" id="KW-0812">Transmembrane</keyword>
<dbReference type="Pfam" id="PF13715">
    <property type="entry name" value="CarbopepD_reg_2"/>
    <property type="match status" value="1"/>
</dbReference>